<proteinExistence type="predicted"/>
<comment type="caution">
    <text evidence="1">The sequence shown here is derived from an EMBL/GenBank/DDBJ whole genome shotgun (WGS) entry which is preliminary data.</text>
</comment>
<dbReference type="Proteomes" id="UP000623301">
    <property type="component" value="Unassembled WGS sequence"/>
</dbReference>
<organism evidence="1 2">
    <name type="scientific">Aureibaculum flavum</name>
    <dbReference type="NCBI Taxonomy" id="2795986"/>
    <lineage>
        <taxon>Bacteria</taxon>
        <taxon>Pseudomonadati</taxon>
        <taxon>Bacteroidota</taxon>
        <taxon>Flavobacteriia</taxon>
        <taxon>Flavobacteriales</taxon>
        <taxon>Flavobacteriaceae</taxon>
        <taxon>Aureibaculum</taxon>
    </lineage>
</organism>
<protein>
    <submittedName>
        <fullName evidence="1">Uncharacterized protein</fullName>
    </submittedName>
</protein>
<name>A0ABS0WQD5_9FLAO</name>
<dbReference type="RefSeq" id="WP_198840939.1">
    <property type="nucleotide sequence ID" value="NZ_JAEHFJ010000003.1"/>
</dbReference>
<keyword evidence="2" id="KW-1185">Reference proteome</keyword>
<gene>
    <name evidence="1" type="ORF">JBL43_08070</name>
</gene>
<accession>A0ABS0WQD5</accession>
<dbReference type="EMBL" id="JAEHFJ010000003">
    <property type="protein sequence ID" value="MBJ2174190.1"/>
    <property type="molecule type" value="Genomic_DNA"/>
</dbReference>
<evidence type="ECO:0000313" key="2">
    <source>
        <dbReference type="Proteomes" id="UP000623301"/>
    </source>
</evidence>
<evidence type="ECO:0000313" key="1">
    <source>
        <dbReference type="EMBL" id="MBJ2174190.1"/>
    </source>
</evidence>
<sequence length="79" mass="9633">MTLYEYLLLEEQQQYNSIWDIGIYLDTVNEDNYKINIYAIDMFFVEVVYNAQSNKIIENRAFKEGHRLDKYSLNFKTKY</sequence>
<reference evidence="1 2" key="1">
    <citation type="submission" date="2020-12" db="EMBL/GenBank/DDBJ databases">
        <title>Aureibaculum luteum sp. nov. and Aureibaculum flavum sp. nov., novel members of the family Flavobacteriaceae isolated from Antarctic intertidal sediments.</title>
        <authorList>
            <person name="He X."/>
            <person name="Zhang X."/>
        </authorList>
    </citation>
    <scope>NUCLEOTIDE SEQUENCE [LARGE SCALE GENOMIC DNA]</scope>
    <source>
        <strain evidence="1 2">A20</strain>
    </source>
</reference>